<keyword evidence="2" id="KW-0472">Membrane</keyword>
<feature type="region of interest" description="Disordered" evidence="1">
    <location>
        <begin position="25"/>
        <end position="52"/>
    </location>
</feature>
<reference evidence="3" key="1">
    <citation type="journal article" date="2023" name="Science">
        <title>Genome structures resolve the early diversification of teleost fishes.</title>
        <authorList>
            <person name="Parey E."/>
            <person name="Louis A."/>
            <person name="Montfort J."/>
            <person name="Bouchez O."/>
            <person name="Roques C."/>
            <person name="Iampietro C."/>
            <person name="Lluch J."/>
            <person name="Castinel A."/>
            <person name="Donnadieu C."/>
            <person name="Desvignes T."/>
            <person name="Floi Bucao C."/>
            <person name="Jouanno E."/>
            <person name="Wen M."/>
            <person name="Mejri S."/>
            <person name="Dirks R."/>
            <person name="Jansen H."/>
            <person name="Henkel C."/>
            <person name="Chen W.J."/>
            <person name="Zahm M."/>
            <person name="Cabau C."/>
            <person name="Klopp C."/>
            <person name="Thompson A.W."/>
            <person name="Robinson-Rechavi M."/>
            <person name="Braasch I."/>
            <person name="Lecointre G."/>
            <person name="Bobe J."/>
            <person name="Postlethwait J.H."/>
            <person name="Berthelot C."/>
            <person name="Roest Crollius H."/>
            <person name="Guiguen Y."/>
        </authorList>
    </citation>
    <scope>NUCLEOTIDE SEQUENCE</scope>
    <source>
        <strain evidence="3">NC1722</strain>
    </source>
</reference>
<gene>
    <name evidence="3" type="ORF">AAFF_G00273140</name>
</gene>
<keyword evidence="2" id="KW-1133">Transmembrane helix</keyword>
<protein>
    <submittedName>
        <fullName evidence="3">Uncharacterized protein</fullName>
    </submittedName>
</protein>
<dbReference type="EMBL" id="JAINUG010000038">
    <property type="protein sequence ID" value="KAJ8407457.1"/>
    <property type="molecule type" value="Genomic_DNA"/>
</dbReference>
<evidence type="ECO:0000313" key="3">
    <source>
        <dbReference type="EMBL" id="KAJ8407457.1"/>
    </source>
</evidence>
<proteinExistence type="predicted"/>
<evidence type="ECO:0000256" key="2">
    <source>
        <dbReference type="SAM" id="Phobius"/>
    </source>
</evidence>
<organism evidence="3 4">
    <name type="scientific">Aldrovandia affinis</name>
    <dbReference type="NCBI Taxonomy" id="143900"/>
    <lineage>
        <taxon>Eukaryota</taxon>
        <taxon>Metazoa</taxon>
        <taxon>Chordata</taxon>
        <taxon>Craniata</taxon>
        <taxon>Vertebrata</taxon>
        <taxon>Euteleostomi</taxon>
        <taxon>Actinopterygii</taxon>
        <taxon>Neopterygii</taxon>
        <taxon>Teleostei</taxon>
        <taxon>Notacanthiformes</taxon>
        <taxon>Halosauridae</taxon>
        <taxon>Aldrovandia</taxon>
    </lineage>
</organism>
<accession>A0AAD7WSB9</accession>
<name>A0AAD7WSB9_9TELE</name>
<feature type="transmembrane region" description="Helical" evidence="2">
    <location>
        <begin position="58"/>
        <end position="80"/>
    </location>
</feature>
<evidence type="ECO:0000256" key="1">
    <source>
        <dbReference type="SAM" id="MobiDB-lite"/>
    </source>
</evidence>
<dbReference type="AlphaFoldDB" id="A0AAD7WSB9"/>
<dbReference type="Proteomes" id="UP001221898">
    <property type="component" value="Unassembled WGS sequence"/>
</dbReference>
<evidence type="ECO:0000313" key="4">
    <source>
        <dbReference type="Proteomes" id="UP001221898"/>
    </source>
</evidence>
<sequence>MTGLNILVWRLRASLRTHWPPTCVIGGRSRRAPPTPTRGPSHDDRLNPFHLQPPGTRASVTSAIFFKAAGVLVVIVAVLLKGTVKERNVVQLGVALRWGLKTENPAADRARPLTPALCLVKRYLLLSGGRRCLRLRPHPPATRPISHLEPMRRPAKLPVTHCCVRTVLLNVLPVWLSGWGTGTLASGT</sequence>
<keyword evidence="2" id="KW-0812">Transmembrane</keyword>
<comment type="caution">
    <text evidence="3">The sequence shown here is derived from an EMBL/GenBank/DDBJ whole genome shotgun (WGS) entry which is preliminary data.</text>
</comment>
<keyword evidence="4" id="KW-1185">Reference proteome</keyword>